<reference evidence="1" key="1">
    <citation type="submission" date="2021-03" db="EMBL/GenBank/DDBJ databases">
        <title>Plesiomonas shigelloides zfcc0051, isolated from zebrafish feces.</title>
        <authorList>
            <person name="Vanderhoek Z."/>
            <person name="Gaulke C."/>
        </authorList>
    </citation>
    <scope>NUCLEOTIDE SEQUENCE</scope>
    <source>
        <strain evidence="1">Zfcc0051</strain>
    </source>
</reference>
<protein>
    <submittedName>
        <fullName evidence="1">23S rRNA (Cytidine(2498)-2'-O)-methyltransferase RlmM</fullName>
    </submittedName>
</protein>
<evidence type="ECO:0000313" key="1">
    <source>
        <dbReference type="EMBL" id="MBO1110001.1"/>
    </source>
</evidence>
<accession>A0A8I1WAS5</accession>
<gene>
    <name evidence="1" type="ORF">J2R62_17815</name>
</gene>
<dbReference type="AlphaFoldDB" id="A0A8I1WAS5"/>
<dbReference type="Proteomes" id="UP000664658">
    <property type="component" value="Unassembled WGS sequence"/>
</dbReference>
<evidence type="ECO:0000313" key="2">
    <source>
        <dbReference type="Proteomes" id="UP000664658"/>
    </source>
</evidence>
<dbReference type="GO" id="GO:0008168">
    <property type="term" value="F:methyltransferase activity"/>
    <property type="evidence" value="ECO:0007669"/>
    <property type="project" value="UniProtKB-KW"/>
</dbReference>
<dbReference type="GO" id="GO:0032259">
    <property type="term" value="P:methylation"/>
    <property type="evidence" value="ECO:0007669"/>
    <property type="project" value="UniProtKB-KW"/>
</dbReference>
<keyword evidence="1" id="KW-0808">Transferase</keyword>
<proteinExistence type="predicted"/>
<keyword evidence="1" id="KW-0489">Methyltransferase</keyword>
<sequence length="59" mass="6810">SNIARLVCHKLEKQANVPALNHEWLVLACCRAAILHLKLPMKTRYIEVSHIHEKIQKSL</sequence>
<comment type="caution">
    <text evidence="1">The sequence shown here is derived from an EMBL/GenBank/DDBJ whole genome shotgun (WGS) entry which is preliminary data.</text>
</comment>
<dbReference type="EMBL" id="JAFNAA010000177">
    <property type="protein sequence ID" value="MBO1110001.1"/>
    <property type="molecule type" value="Genomic_DNA"/>
</dbReference>
<organism evidence="1 2">
    <name type="scientific">Plesiomonas shigelloides</name>
    <name type="common">Aeromonas shigelloides</name>
    <dbReference type="NCBI Taxonomy" id="703"/>
    <lineage>
        <taxon>Bacteria</taxon>
        <taxon>Pseudomonadati</taxon>
        <taxon>Pseudomonadota</taxon>
        <taxon>Gammaproteobacteria</taxon>
        <taxon>Enterobacterales</taxon>
        <taxon>Enterobacteriaceae</taxon>
        <taxon>Plesiomonas</taxon>
    </lineage>
</organism>
<feature type="non-terminal residue" evidence="1">
    <location>
        <position position="1"/>
    </location>
</feature>
<name>A0A8I1WAS5_PLESH</name>